<evidence type="ECO:0000256" key="5">
    <source>
        <dbReference type="ARBA" id="ARBA00022643"/>
    </source>
</evidence>
<dbReference type="RefSeq" id="WP_284826021.1">
    <property type="nucleotide sequence ID" value="NZ_CP126969.1"/>
</dbReference>
<dbReference type="Pfam" id="PF03060">
    <property type="entry name" value="NMO"/>
    <property type="match status" value="1"/>
</dbReference>
<dbReference type="GO" id="GO:0004497">
    <property type="term" value="F:monooxygenase activity"/>
    <property type="evidence" value="ECO:0007669"/>
    <property type="project" value="UniProtKB-KW"/>
</dbReference>
<accession>A0ABY8VGM3</accession>
<name>A0ABY8VGM3_9CORY</name>
<evidence type="ECO:0000256" key="4">
    <source>
        <dbReference type="ARBA" id="ARBA00022630"/>
    </source>
</evidence>
<sequence length="317" mass="33709">MSTSPHHALTLPPVIAAPMAGGPSTPALANAVDFGFLALGTCSLKEAEDQLAQVNAPYGVNLFYPQADEPQLSDINAVAKELSVDVPSVDLTNGFAQKFALILSLDNPPAVVSSTFGCFTVGEIDALHERGIEAWVTVTNPRDAEIASRRGADRLVVQGPEAGGHRSTWSIFEEPDQRPLAQLLSAVQEVSELPLIAAGGARTSEDVADLIARGAQSVACGSAFLLADEAGTSQFNRELLEAGGSSISTRAFSGRYARGMETEFTRTHEDMAALYPYLNAMLKPRRAEQEYAYCLVGIDPERIHVGAASQLQETLLP</sequence>
<keyword evidence="11" id="KW-1185">Reference proteome</keyword>
<evidence type="ECO:0000256" key="7">
    <source>
        <dbReference type="ARBA" id="ARBA00023033"/>
    </source>
</evidence>
<organism evidence="10 11">
    <name type="scientific">Corynebacterium breve</name>
    <dbReference type="NCBI Taxonomy" id="3049799"/>
    <lineage>
        <taxon>Bacteria</taxon>
        <taxon>Bacillati</taxon>
        <taxon>Actinomycetota</taxon>
        <taxon>Actinomycetes</taxon>
        <taxon>Mycobacteriales</taxon>
        <taxon>Corynebacteriaceae</taxon>
        <taxon>Corynebacterium</taxon>
    </lineage>
</organism>
<protein>
    <recommendedName>
        <fullName evidence="8">Propionate 3-nitronate monooxygenase</fullName>
    </recommendedName>
</protein>
<keyword evidence="5" id="KW-0288">FMN</keyword>
<dbReference type="CDD" id="cd04730">
    <property type="entry name" value="NPD_like"/>
    <property type="match status" value="1"/>
</dbReference>
<evidence type="ECO:0000256" key="2">
    <source>
        <dbReference type="ARBA" id="ARBA00009881"/>
    </source>
</evidence>
<keyword evidence="4" id="KW-0285">Flavoprotein</keyword>
<dbReference type="SUPFAM" id="SSF51412">
    <property type="entry name" value="Inosine monophosphate dehydrogenase (IMPDH)"/>
    <property type="match status" value="1"/>
</dbReference>
<dbReference type="Gene3D" id="3.20.20.70">
    <property type="entry name" value="Aldolase class I"/>
    <property type="match status" value="1"/>
</dbReference>
<evidence type="ECO:0000256" key="8">
    <source>
        <dbReference type="ARBA" id="ARBA00031155"/>
    </source>
</evidence>
<evidence type="ECO:0000256" key="6">
    <source>
        <dbReference type="ARBA" id="ARBA00023002"/>
    </source>
</evidence>
<dbReference type="InterPro" id="IPR013785">
    <property type="entry name" value="Aldolase_TIM"/>
</dbReference>
<dbReference type="Proteomes" id="UP001225598">
    <property type="component" value="Chromosome"/>
</dbReference>
<dbReference type="PANTHER" id="PTHR42747">
    <property type="entry name" value="NITRONATE MONOOXYGENASE-RELATED"/>
    <property type="match status" value="1"/>
</dbReference>
<keyword evidence="6" id="KW-0560">Oxidoreductase</keyword>
<keyword evidence="7 10" id="KW-0503">Monooxygenase</keyword>
<evidence type="ECO:0000256" key="1">
    <source>
        <dbReference type="ARBA" id="ARBA00001917"/>
    </source>
</evidence>
<comment type="catalytic activity">
    <reaction evidence="9">
        <text>3 propionate 3-nitronate + 3 O2 + H2O = 3 3-oxopropanoate + 2 nitrate + nitrite + H2O2 + 3 H(+)</text>
        <dbReference type="Rhea" id="RHEA:57332"/>
        <dbReference type="ChEBI" id="CHEBI:15377"/>
        <dbReference type="ChEBI" id="CHEBI:15378"/>
        <dbReference type="ChEBI" id="CHEBI:15379"/>
        <dbReference type="ChEBI" id="CHEBI:16240"/>
        <dbReference type="ChEBI" id="CHEBI:16301"/>
        <dbReference type="ChEBI" id="CHEBI:17632"/>
        <dbReference type="ChEBI" id="CHEBI:33190"/>
        <dbReference type="ChEBI" id="CHEBI:136067"/>
    </reaction>
</comment>
<keyword evidence="3" id="KW-0216">Detoxification</keyword>
<comment type="similarity">
    <text evidence="2">Belongs to the nitronate monooxygenase family. NMO class I subfamily.</text>
</comment>
<evidence type="ECO:0000256" key="9">
    <source>
        <dbReference type="ARBA" id="ARBA00049401"/>
    </source>
</evidence>
<evidence type="ECO:0000313" key="10">
    <source>
        <dbReference type="EMBL" id="WIM68472.1"/>
    </source>
</evidence>
<dbReference type="InterPro" id="IPR004136">
    <property type="entry name" value="NMO"/>
</dbReference>
<evidence type="ECO:0000313" key="11">
    <source>
        <dbReference type="Proteomes" id="UP001225598"/>
    </source>
</evidence>
<gene>
    <name evidence="10" type="ORF">QP027_03490</name>
</gene>
<evidence type="ECO:0000256" key="3">
    <source>
        <dbReference type="ARBA" id="ARBA00022575"/>
    </source>
</evidence>
<dbReference type="PANTHER" id="PTHR42747:SF3">
    <property type="entry name" value="NITRONATE MONOOXYGENASE-RELATED"/>
    <property type="match status" value="1"/>
</dbReference>
<proteinExistence type="inferred from homology"/>
<reference evidence="10 11" key="1">
    <citation type="submission" date="2023-05" db="EMBL/GenBank/DDBJ databases">
        <title>Corynebacterium suedekumii sp. nov. and Corynebacterium breve sp. nov. isolated from raw cow's milk.</title>
        <authorList>
            <person name="Baer M.K."/>
            <person name="Mehl L."/>
            <person name="Hellmuth R."/>
            <person name="Marke G."/>
            <person name="Lipski A."/>
        </authorList>
    </citation>
    <scope>NUCLEOTIDE SEQUENCE [LARGE SCALE GENOMIC DNA]</scope>
    <source>
        <strain evidence="10 11">R4</strain>
    </source>
</reference>
<comment type="cofactor">
    <cofactor evidence="1">
        <name>FMN</name>
        <dbReference type="ChEBI" id="CHEBI:58210"/>
    </cofactor>
</comment>
<dbReference type="EMBL" id="CP126969">
    <property type="protein sequence ID" value="WIM68472.1"/>
    <property type="molecule type" value="Genomic_DNA"/>
</dbReference>